<gene>
    <name evidence="1" type="ORF">Pint_20681</name>
</gene>
<organism evidence="1 2">
    <name type="scientific">Pistacia integerrima</name>
    <dbReference type="NCBI Taxonomy" id="434235"/>
    <lineage>
        <taxon>Eukaryota</taxon>
        <taxon>Viridiplantae</taxon>
        <taxon>Streptophyta</taxon>
        <taxon>Embryophyta</taxon>
        <taxon>Tracheophyta</taxon>
        <taxon>Spermatophyta</taxon>
        <taxon>Magnoliopsida</taxon>
        <taxon>eudicotyledons</taxon>
        <taxon>Gunneridae</taxon>
        <taxon>Pentapetalae</taxon>
        <taxon>rosids</taxon>
        <taxon>malvids</taxon>
        <taxon>Sapindales</taxon>
        <taxon>Anacardiaceae</taxon>
        <taxon>Pistacia</taxon>
    </lineage>
</organism>
<accession>A0ACC0XF91</accession>
<name>A0ACC0XF91_9ROSI</name>
<reference evidence="2" key="1">
    <citation type="journal article" date="2023" name="G3 (Bethesda)">
        <title>Genome assembly and association tests identify interacting loci associated with vigor, precocity, and sex in interspecific pistachio rootstocks.</title>
        <authorList>
            <person name="Palmer W."/>
            <person name="Jacygrad E."/>
            <person name="Sagayaradj S."/>
            <person name="Cavanaugh K."/>
            <person name="Han R."/>
            <person name="Bertier L."/>
            <person name="Beede B."/>
            <person name="Kafkas S."/>
            <person name="Golino D."/>
            <person name="Preece J."/>
            <person name="Michelmore R."/>
        </authorList>
    </citation>
    <scope>NUCLEOTIDE SEQUENCE [LARGE SCALE GENOMIC DNA]</scope>
</reference>
<keyword evidence="2" id="KW-1185">Reference proteome</keyword>
<evidence type="ECO:0000313" key="2">
    <source>
        <dbReference type="Proteomes" id="UP001163603"/>
    </source>
</evidence>
<comment type="caution">
    <text evidence="1">The sequence shown here is derived from an EMBL/GenBank/DDBJ whole genome shotgun (WGS) entry which is preliminary data.</text>
</comment>
<dbReference type="EMBL" id="CM047748">
    <property type="protein sequence ID" value="KAJ0015095.1"/>
    <property type="molecule type" value="Genomic_DNA"/>
</dbReference>
<protein>
    <submittedName>
        <fullName evidence="1">Uncharacterized protein</fullName>
    </submittedName>
</protein>
<proteinExistence type="predicted"/>
<evidence type="ECO:0000313" key="1">
    <source>
        <dbReference type="EMBL" id="KAJ0015095.1"/>
    </source>
</evidence>
<sequence>MSFIDSPGPRNCNQKTLDEESGLIQCAHLILPWLTPSELAHTSLTCKTLSHFSKTVAGSRSLDASRSFENLPVPFHNTLDKTPYVHFLYTPSQILSSSPSQSPQRQFWGSTFHTKPRPGSLSKLGPSSVGDPANCSAGLSRLGLRCEKLSGDCVDLGIEVG</sequence>
<dbReference type="Proteomes" id="UP001163603">
    <property type="component" value="Chromosome 13"/>
</dbReference>